<keyword evidence="3" id="KW-1185">Reference proteome</keyword>
<dbReference type="Proteomes" id="UP001054252">
    <property type="component" value="Unassembled WGS sequence"/>
</dbReference>
<gene>
    <name evidence="2" type="ORF">SLEP1_g40954</name>
</gene>
<proteinExistence type="predicted"/>
<feature type="compositionally biased region" description="Polar residues" evidence="1">
    <location>
        <begin position="77"/>
        <end position="92"/>
    </location>
</feature>
<organism evidence="2 3">
    <name type="scientific">Rubroshorea leprosula</name>
    <dbReference type="NCBI Taxonomy" id="152421"/>
    <lineage>
        <taxon>Eukaryota</taxon>
        <taxon>Viridiplantae</taxon>
        <taxon>Streptophyta</taxon>
        <taxon>Embryophyta</taxon>
        <taxon>Tracheophyta</taxon>
        <taxon>Spermatophyta</taxon>
        <taxon>Magnoliopsida</taxon>
        <taxon>eudicotyledons</taxon>
        <taxon>Gunneridae</taxon>
        <taxon>Pentapetalae</taxon>
        <taxon>rosids</taxon>
        <taxon>malvids</taxon>
        <taxon>Malvales</taxon>
        <taxon>Dipterocarpaceae</taxon>
        <taxon>Rubroshorea</taxon>
    </lineage>
</organism>
<sequence length="120" mass="12448">MANVFGKADKEDGGGRSVRCRGHCSSLQWVARRGREGSTEPDEQSPCVGDPKGLYVSGQKGKLQSPSELDASGYGGNSDNLLNGAPTLSSNSGGSSVLHIAVALALYLDKAKVCIINVIL</sequence>
<evidence type="ECO:0000256" key="1">
    <source>
        <dbReference type="SAM" id="MobiDB-lite"/>
    </source>
</evidence>
<evidence type="ECO:0000313" key="3">
    <source>
        <dbReference type="Proteomes" id="UP001054252"/>
    </source>
</evidence>
<feature type="region of interest" description="Disordered" evidence="1">
    <location>
        <begin position="32"/>
        <end position="92"/>
    </location>
</feature>
<name>A0AAV5L4Z3_9ROSI</name>
<accession>A0AAV5L4Z3</accession>
<dbReference type="AlphaFoldDB" id="A0AAV5L4Z3"/>
<protein>
    <submittedName>
        <fullName evidence="2">Uncharacterized protein</fullName>
    </submittedName>
</protein>
<comment type="caution">
    <text evidence="2">The sequence shown here is derived from an EMBL/GenBank/DDBJ whole genome shotgun (WGS) entry which is preliminary data.</text>
</comment>
<dbReference type="EMBL" id="BPVZ01000095">
    <property type="protein sequence ID" value="GKV32338.1"/>
    <property type="molecule type" value="Genomic_DNA"/>
</dbReference>
<evidence type="ECO:0000313" key="2">
    <source>
        <dbReference type="EMBL" id="GKV32338.1"/>
    </source>
</evidence>
<reference evidence="2 3" key="1">
    <citation type="journal article" date="2021" name="Commun. Biol.">
        <title>The genome of Shorea leprosula (Dipterocarpaceae) highlights the ecological relevance of drought in aseasonal tropical rainforests.</title>
        <authorList>
            <person name="Ng K.K.S."/>
            <person name="Kobayashi M.J."/>
            <person name="Fawcett J.A."/>
            <person name="Hatakeyama M."/>
            <person name="Paape T."/>
            <person name="Ng C.H."/>
            <person name="Ang C.C."/>
            <person name="Tnah L.H."/>
            <person name="Lee C.T."/>
            <person name="Nishiyama T."/>
            <person name="Sese J."/>
            <person name="O'Brien M.J."/>
            <person name="Copetti D."/>
            <person name="Mohd Noor M.I."/>
            <person name="Ong R.C."/>
            <person name="Putra M."/>
            <person name="Sireger I.Z."/>
            <person name="Indrioko S."/>
            <person name="Kosugi Y."/>
            <person name="Izuno A."/>
            <person name="Isagi Y."/>
            <person name="Lee S.L."/>
            <person name="Shimizu K.K."/>
        </authorList>
    </citation>
    <scope>NUCLEOTIDE SEQUENCE [LARGE SCALE GENOMIC DNA]</scope>
    <source>
        <strain evidence="2">214</strain>
    </source>
</reference>